<evidence type="ECO:0008006" key="5">
    <source>
        <dbReference type="Google" id="ProtNLM"/>
    </source>
</evidence>
<dbReference type="InterPro" id="IPR055913">
    <property type="entry name" value="DUF7490"/>
</dbReference>
<dbReference type="Pfam" id="PF18204">
    <property type="entry name" value="PGF-CTERM"/>
    <property type="match status" value="1"/>
</dbReference>
<dbReference type="PIRSF" id="PIRSF012886">
    <property type="entry name" value="UCP012886"/>
    <property type="match status" value="1"/>
</dbReference>
<dbReference type="InterPro" id="IPR026371">
    <property type="entry name" value="PGF_CTERM"/>
</dbReference>
<evidence type="ECO:0000259" key="2">
    <source>
        <dbReference type="Pfam" id="PF24318"/>
    </source>
</evidence>
<gene>
    <name evidence="3" type="ORF">AFULGI_00024290</name>
</gene>
<name>A0A075WGM3_ARCFL</name>
<feature type="domain" description="PGF-CTERM archaeal protein-sorting signal" evidence="1">
    <location>
        <begin position="278"/>
        <end position="298"/>
    </location>
</feature>
<organism evidence="3 4">
    <name type="scientific">Archaeoglobus fulgidus DSM 8774</name>
    <dbReference type="NCBI Taxonomy" id="1344584"/>
    <lineage>
        <taxon>Archaea</taxon>
        <taxon>Methanobacteriati</taxon>
        <taxon>Methanobacteriota</taxon>
        <taxon>Archaeoglobi</taxon>
        <taxon>Archaeoglobales</taxon>
        <taxon>Archaeoglobaceae</taxon>
        <taxon>Archaeoglobus</taxon>
    </lineage>
</organism>
<reference evidence="3 4" key="1">
    <citation type="submission" date="2013-07" db="EMBL/GenBank/DDBJ databases">
        <title>Genome of Archaeoglobus fulgidus.</title>
        <authorList>
            <person name="Fiebig A."/>
            <person name="Birkeland N.-K."/>
        </authorList>
    </citation>
    <scope>NUCLEOTIDE SEQUENCE [LARGE SCALE GENOMIC DNA]</scope>
    <source>
        <strain evidence="3 4">DSM 8774</strain>
    </source>
</reference>
<sequence>MNEKVVVAAIVIIIASAIAVAVTASKFESYARFGDIDMKLEAVNDSHAVVTFVTEVRKENVEEFAIKAKIYDIQTDLLLNELEETFKSPESRFTAELTIPFEKTRDYKIVLYLQVGDRIYDSYRLTLRNLRNLVSEDMKLEASLVDSDFLLTSVKNGSVGFVARFYVESVKDYDVVARIKVLQADSNVLVGESWKNVTLQKGKTNIVSAEFEVPDDYNYVVKLDVWRNGKLVKSWADVLNLAPTKKLSKGEVEKEVDFEAEKFVTAVEPEYVPKSGGVPGFEVVFALMALAGVALWRKARR</sequence>
<dbReference type="GeneID" id="24795906"/>
<proteinExistence type="predicted"/>
<dbReference type="HOGENOM" id="CLU_876030_0_0_2"/>
<evidence type="ECO:0000313" key="3">
    <source>
        <dbReference type="EMBL" id="AIG99146.1"/>
    </source>
</evidence>
<feature type="domain" description="DUF7490" evidence="2">
    <location>
        <begin position="172"/>
        <end position="237"/>
    </location>
</feature>
<accession>A0A075WGM3</accession>
<dbReference type="InterPro" id="IPR016604">
    <property type="entry name" value="UCP012886"/>
</dbReference>
<dbReference type="EMBL" id="CP006577">
    <property type="protein sequence ID" value="AIG99146.1"/>
    <property type="molecule type" value="Genomic_DNA"/>
</dbReference>
<dbReference type="RefSeq" id="WP_010879648.1">
    <property type="nucleotide sequence ID" value="NZ_CP006577.1"/>
</dbReference>
<dbReference type="KEGG" id="afg:AFULGI_00024290"/>
<dbReference type="Pfam" id="PF24318">
    <property type="entry name" value="DUF7490"/>
    <property type="match status" value="1"/>
</dbReference>
<evidence type="ECO:0000313" key="4">
    <source>
        <dbReference type="Proteomes" id="UP000028501"/>
    </source>
</evidence>
<dbReference type="AlphaFoldDB" id="A0A075WGM3"/>
<evidence type="ECO:0000259" key="1">
    <source>
        <dbReference type="Pfam" id="PF18204"/>
    </source>
</evidence>
<dbReference type="Proteomes" id="UP000028501">
    <property type="component" value="Chromosome"/>
</dbReference>
<protein>
    <recommendedName>
        <fullName evidence="5">PGF-CTERM sorting domain-containing protein</fullName>
    </recommendedName>
</protein>